<evidence type="ECO:0000256" key="1">
    <source>
        <dbReference type="SAM" id="Phobius"/>
    </source>
</evidence>
<comment type="caution">
    <text evidence="2">The sequence shown here is derived from an EMBL/GenBank/DDBJ whole genome shotgun (WGS) entry which is preliminary data.</text>
</comment>
<feature type="transmembrane region" description="Helical" evidence="1">
    <location>
        <begin position="221"/>
        <end position="240"/>
    </location>
</feature>
<gene>
    <name evidence="2" type="ORF">QM524_01840</name>
</gene>
<name>A0ABT6Y309_9BACT</name>
<accession>A0ABT6Y309</accession>
<sequence>MIRIGVVSKVKEIDLEQLRKIVAAINKQLALHFAPYWAIEAQATVFSSTNLIPKGYFPVTIEYDIGEDLGGFHGVDDNGVPFGKVRSSTKVSYVLSHEILEIVHNPYLKKFRKTTGFKENEDDPLYVEEVADATDGKGYLIDGIEVSNFITPDWFNKVHVENIKYDFLGLLKRPRELYEGGYISWLSVQGEYWQAVKTKGKLLIRKLTGSSVASETKNNPLAWIIPSAVVLFSIVTYLFIRKKTS</sequence>
<dbReference type="EMBL" id="JASHIF010000002">
    <property type="protein sequence ID" value="MDI9857940.1"/>
    <property type="molecule type" value="Genomic_DNA"/>
</dbReference>
<keyword evidence="1" id="KW-1133">Transmembrane helix</keyword>
<dbReference type="Proteomes" id="UP001236507">
    <property type="component" value="Unassembled WGS sequence"/>
</dbReference>
<protein>
    <submittedName>
        <fullName evidence="2">Uncharacterized protein</fullName>
    </submittedName>
</protein>
<dbReference type="RefSeq" id="WP_283343216.1">
    <property type="nucleotide sequence ID" value="NZ_JASHIF010000002.1"/>
</dbReference>
<reference evidence="2 3" key="1">
    <citation type="submission" date="2023-05" db="EMBL/GenBank/DDBJ databases">
        <title>Novel species of genus Flectobacillus isolated from stream in China.</title>
        <authorList>
            <person name="Lu H."/>
        </authorList>
    </citation>
    <scope>NUCLEOTIDE SEQUENCE [LARGE SCALE GENOMIC DNA]</scope>
    <source>
        <strain evidence="2 3">KCTC 42575</strain>
    </source>
</reference>
<proteinExistence type="predicted"/>
<keyword evidence="1" id="KW-0472">Membrane</keyword>
<evidence type="ECO:0000313" key="2">
    <source>
        <dbReference type="EMBL" id="MDI9857940.1"/>
    </source>
</evidence>
<evidence type="ECO:0000313" key="3">
    <source>
        <dbReference type="Proteomes" id="UP001236507"/>
    </source>
</evidence>
<keyword evidence="3" id="KW-1185">Reference proteome</keyword>
<organism evidence="2 3">
    <name type="scientific">Flectobacillus roseus</name>
    <dbReference type="NCBI Taxonomy" id="502259"/>
    <lineage>
        <taxon>Bacteria</taxon>
        <taxon>Pseudomonadati</taxon>
        <taxon>Bacteroidota</taxon>
        <taxon>Cytophagia</taxon>
        <taxon>Cytophagales</taxon>
        <taxon>Flectobacillaceae</taxon>
        <taxon>Flectobacillus</taxon>
    </lineage>
</organism>
<keyword evidence="1" id="KW-0812">Transmembrane</keyword>